<evidence type="ECO:0000313" key="2">
    <source>
        <dbReference type="Proteomes" id="UP001360560"/>
    </source>
</evidence>
<evidence type="ECO:0000313" key="1">
    <source>
        <dbReference type="EMBL" id="GMM36977.1"/>
    </source>
</evidence>
<dbReference type="RefSeq" id="XP_064853973.1">
    <property type="nucleotide sequence ID" value="XM_064997901.1"/>
</dbReference>
<comment type="caution">
    <text evidence="1">The sequence shown here is derived from an EMBL/GenBank/DDBJ whole genome shotgun (WGS) entry which is preliminary data.</text>
</comment>
<sequence length="232" mass="26881">MVDFMSLRRADNYDKVDDAVLGNLKIYAPDLIYPLTRFPLRRLKGMPPLDQSLKIDEKFKGVHLIRKLQDLAWVLIMHGADTNLWGDMLFLYLSPELKRRVRVRLNAKNPRSMRQADCWLHSLIALTERVNFETYRKNMLDLIEAVNTNYGDPLTESLFTVISLAQELPDEVALPKAKLKISYLTKRMRSYNSGCILNEQSFQKSLTDIKSCQELRQLISENIKEGALVNFC</sequence>
<organism evidence="1 2">
    <name type="scientific">Saccharomycopsis crataegensis</name>
    <dbReference type="NCBI Taxonomy" id="43959"/>
    <lineage>
        <taxon>Eukaryota</taxon>
        <taxon>Fungi</taxon>
        <taxon>Dikarya</taxon>
        <taxon>Ascomycota</taxon>
        <taxon>Saccharomycotina</taxon>
        <taxon>Saccharomycetes</taxon>
        <taxon>Saccharomycopsidaceae</taxon>
        <taxon>Saccharomycopsis</taxon>
    </lineage>
</organism>
<proteinExistence type="predicted"/>
<gene>
    <name evidence="1" type="ORF">DASC09_043020</name>
</gene>
<dbReference type="GeneID" id="90074952"/>
<dbReference type="AlphaFoldDB" id="A0AAV5QQV2"/>
<accession>A0AAV5QQV2</accession>
<dbReference type="EMBL" id="BTFZ01000011">
    <property type="protein sequence ID" value="GMM36977.1"/>
    <property type="molecule type" value="Genomic_DNA"/>
</dbReference>
<dbReference type="Proteomes" id="UP001360560">
    <property type="component" value="Unassembled WGS sequence"/>
</dbReference>
<reference evidence="1 2" key="1">
    <citation type="journal article" date="2023" name="Elife">
        <title>Identification of key yeast species and microbe-microbe interactions impacting larval growth of Drosophila in the wild.</title>
        <authorList>
            <person name="Mure A."/>
            <person name="Sugiura Y."/>
            <person name="Maeda R."/>
            <person name="Honda K."/>
            <person name="Sakurai N."/>
            <person name="Takahashi Y."/>
            <person name="Watada M."/>
            <person name="Katoh T."/>
            <person name="Gotoh A."/>
            <person name="Gotoh Y."/>
            <person name="Taniguchi I."/>
            <person name="Nakamura K."/>
            <person name="Hayashi T."/>
            <person name="Katayama T."/>
            <person name="Uemura T."/>
            <person name="Hattori Y."/>
        </authorList>
    </citation>
    <scope>NUCLEOTIDE SEQUENCE [LARGE SCALE GENOMIC DNA]</scope>
    <source>
        <strain evidence="1 2">SC-9</strain>
    </source>
</reference>
<keyword evidence="2" id="KW-1185">Reference proteome</keyword>
<protein>
    <submittedName>
        <fullName evidence="1">Uncharacterized protein</fullName>
    </submittedName>
</protein>
<name>A0AAV5QQV2_9ASCO</name>